<comment type="caution">
    <text evidence="1">The sequence shown here is derived from an EMBL/GenBank/DDBJ whole genome shotgun (WGS) entry which is preliminary data.</text>
</comment>
<dbReference type="Proteomes" id="UP000561045">
    <property type="component" value="Unassembled WGS sequence"/>
</dbReference>
<dbReference type="AlphaFoldDB" id="A0A840BJW7"/>
<name>A0A840BJW7_9RHOO</name>
<proteinExistence type="predicted"/>
<sequence length="354" mass="38396">MPPPEALRSARPTVVIDGETYPQVASGLRELAVSDSDAGLAHCSLTLENWGPRNGTPDYLYFDRRVFDFGKQLEIRVGDATLFRGRISAIEAAFEEGTPPGITVLAEDRLQSLRMARRTRVFEQMSDADVIRQIANDHGLQPEVNLSGDTHRVLAQVNETDLRFLRERARRGGFEIWVDDRTLHAAERSSRRGSPLTLTIGASLRSFRVVADLAHQVDTARVGGWDVSAKDALTGEAAASSLSSEGGGTRGADLISQALGARTEVVSHVFPATQSEADAIARAWLAARARRFVVAHGVAETTADLKVGTRIEIAEVGALFSGAYDLVGVTHRFDNRIGLRSDIALERAWIGDAS</sequence>
<keyword evidence="2" id="KW-1185">Reference proteome</keyword>
<gene>
    <name evidence="1" type="ORF">GGR36_002606</name>
</gene>
<evidence type="ECO:0000313" key="1">
    <source>
        <dbReference type="EMBL" id="MBB4013260.1"/>
    </source>
</evidence>
<dbReference type="RefSeq" id="WP_183635159.1">
    <property type="nucleotide sequence ID" value="NZ_BAABLE010000005.1"/>
</dbReference>
<dbReference type="EMBL" id="JACIET010000002">
    <property type="protein sequence ID" value="MBB4013260.1"/>
    <property type="molecule type" value="Genomic_DNA"/>
</dbReference>
<accession>A0A840BJW7</accession>
<organism evidence="1 2">
    <name type="scientific">Niveibacterium umoris</name>
    <dbReference type="NCBI Taxonomy" id="1193620"/>
    <lineage>
        <taxon>Bacteria</taxon>
        <taxon>Pseudomonadati</taxon>
        <taxon>Pseudomonadota</taxon>
        <taxon>Betaproteobacteria</taxon>
        <taxon>Rhodocyclales</taxon>
        <taxon>Rhodocyclaceae</taxon>
        <taxon>Niveibacterium</taxon>
    </lineage>
</organism>
<evidence type="ECO:0000313" key="2">
    <source>
        <dbReference type="Proteomes" id="UP000561045"/>
    </source>
</evidence>
<dbReference type="Gene3D" id="3.55.50.10">
    <property type="entry name" value="Baseplate protein-like domains"/>
    <property type="match status" value="1"/>
</dbReference>
<dbReference type="SUPFAM" id="SSF69279">
    <property type="entry name" value="Phage tail proteins"/>
    <property type="match status" value="1"/>
</dbReference>
<dbReference type="Pfam" id="PF05954">
    <property type="entry name" value="Phage_GPD"/>
    <property type="match status" value="1"/>
</dbReference>
<protein>
    <submittedName>
        <fullName evidence="1">Phage protein D</fullName>
    </submittedName>
</protein>
<reference evidence="1 2" key="1">
    <citation type="submission" date="2020-08" db="EMBL/GenBank/DDBJ databases">
        <title>Genomic Encyclopedia of Type Strains, Phase IV (KMG-IV): sequencing the most valuable type-strain genomes for metagenomic binning, comparative biology and taxonomic classification.</title>
        <authorList>
            <person name="Goeker M."/>
        </authorList>
    </citation>
    <scope>NUCLEOTIDE SEQUENCE [LARGE SCALE GENOMIC DNA]</scope>
    <source>
        <strain evidence="1 2">DSM 106739</strain>
    </source>
</reference>